<feature type="compositionally biased region" description="Low complexity" evidence="4">
    <location>
        <begin position="219"/>
        <end position="229"/>
    </location>
</feature>
<dbReference type="InterPro" id="IPR002775">
    <property type="entry name" value="DNA/RNA-bd_Alba-like"/>
</dbReference>
<feature type="domain" description="DNA/RNA-binding protein Alba-like" evidence="5">
    <location>
        <begin position="35"/>
        <end position="96"/>
    </location>
</feature>
<evidence type="ECO:0000256" key="1">
    <source>
        <dbReference type="ARBA" id="ARBA00004123"/>
    </source>
</evidence>
<dbReference type="GO" id="GO:0001682">
    <property type="term" value="P:tRNA 5'-leader removal"/>
    <property type="evidence" value="ECO:0007669"/>
    <property type="project" value="TreeGrafter"/>
</dbReference>
<dbReference type="EnsemblMetazoa" id="ACOM025521-RA">
    <property type="protein sequence ID" value="ACOM025521-PA.1"/>
    <property type="gene ID" value="ACOM025521"/>
</dbReference>
<comment type="similarity">
    <text evidence="2">Belongs to the histone-like Alba family.</text>
</comment>
<feature type="compositionally biased region" description="Basic and acidic residues" evidence="4">
    <location>
        <begin position="234"/>
        <end position="245"/>
    </location>
</feature>
<feature type="compositionally biased region" description="Basic and acidic residues" evidence="4">
    <location>
        <begin position="158"/>
        <end position="171"/>
    </location>
</feature>
<dbReference type="Proteomes" id="UP000075882">
    <property type="component" value="Unassembled WGS sequence"/>
</dbReference>
<dbReference type="AlphaFoldDB" id="A0A8W7P5Y3"/>
<dbReference type="PANTHER" id="PTHR13516">
    <property type="entry name" value="RIBONUCLEASE P SUBUNIT P25"/>
    <property type="match status" value="1"/>
</dbReference>
<dbReference type="VEuPathDB" id="VectorBase:ACON2_042213"/>
<feature type="compositionally biased region" description="Basic and acidic residues" evidence="4">
    <location>
        <begin position="277"/>
        <end position="290"/>
    </location>
</feature>
<feature type="region of interest" description="Disordered" evidence="4">
    <location>
        <begin position="144"/>
        <end position="312"/>
    </location>
</feature>
<organism evidence="6">
    <name type="scientific">Anopheles coluzzii</name>
    <name type="common">African malaria mosquito</name>
    <dbReference type="NCBI Taxonomy" id="1518534"/>
    <lineage>
        <taxon>Eukaryota</taxon>
        <taxon>Metazoa</taxon>
        <taxon>Ecdysozoa</taxon>
        <taxon>Arthropoda</taxon>
        <taxon>Hexapoda</taxon>
        <taxon>Insecta</taxon>
        <taxon>Pterygota</taxon>
        <taxon>Neoptera</taxon>
        <taxon>Endopterygota</taxon>
        <taxon>Diptera</taxon>
        <taxon>Nematocera</taxon>
        <taxon>Culicoidea</taxon>
        <taxon>Culicidae</taxon>
        <taxon>Anophelinae</taxon>
        <taxon>Anopheles</taxon>
    </lineage>
</organism>
<feature type="compositionally biased region" description="Low complexity" evidence="4">
    <location>
        <begin position="195"/>
        <end position="207"/>
    </location>
</feature>
<dbReference type="InterPro" id="IPR036882">
    <property type="entry name" value="Alba-like_dom_sf"/>
</dbReference>
<evidence type="ECO:0000313" key="6">
    <source>
        <dbReference type="EnsemblMetazoa" id="ACOM025521-PA.1"/>
    </source>
</evidence>
<dbReference type="InterPro" id="IPR051958">
    <property type="entry name" value="Alba-like_NAB"/>
</dbReference>
<protein>
    <recommendedName>
        <fullName evidence="5">DNA/RNA-binding protein Alba-like domain-containing protein</fullName>
    </recommendedName>
</protein>
<dbReference type="Pfam" id="PF01918">
    <property type="entry name" value="Alba"/>
    <property type="match status" value="1"/>
</dbReference>
<evidence type="ECO:0000256" key="2">
    <source>
        <dbReference type="ARBA" id="ARBA00008018"/>
    </source>
</evidence>
<feature type="compositionally biased region" description="Polar residues" evidence="4">
    <location>
        <begin position="144"/>
        <end position="157"/>
    </location>
</feature>
<evidence type="ECO:0000256" key="4">
    <source>
        <dbReference type="SAM" id="MobiDB-lite"/>
    </source>
</evidence>
<name>A0A8W7P5Y3_ANOCL</name>
<proteinExistence type="inferred from homology"/>
<dbReference type="Gene3D" id="3.30.110.20">
    <property type="entry name" value="Alba-like domain"/>
    <property type="match status" value="1"/>
</dbReference>
<accession>A0A8W7P5Y3</accession>
<dbReference type="SUPFAM" id="SSF82704">
    <property type="entry name" value="AlbA-like"/>
    <property type="match status" value="1"/>
</dbReference>
<keyword evidence="3" id="KW-0539">Nucleus</keyword>
<sequence>LRGQTMMHYKKGKNVEEELSQEQIPIEVLPANFLWMHVKGGSEVKNLVDYAKKALEEGTHRSVVWSGSDGGVGKTISCAEIMKRHFELHQVTRICYRKVEEFWDPQQEGLEQIVAKRNIPCVHILMSLDEIDPSVAGYQHSKTQGGFWTGAGLSSSDGPRKRTKEGGDRKGNYFTGPQLKKKPNRHYEEGNGTPSNGAKKQQNNQGKGKPRGGGGGDGAAAAAAAGSSKYKGKQNKDGNRRKPNDSEVGENGGGGGEGSSRQEGAGGRRDKKRPGQGRKDKQGGVERMETSDDTPPASKPSGKDDNPGGDAQ</sequence>
<dbReference type="GO" id="GO:0005634">
    <property type="term" value="C:nucleus"/>
    <property type="evidence" value="ECO:0007669"/>
    <property type="project" value="UniProtKB-SubCell"/>
</dbReference>
<evidence type="ECO:0000256" key="3">
    <source>
        <dbReference type="ARBA" id="ARBA00023242"/>
    </source>
</evidence>
<evidence type="ECO:0000259" key="5">
    <source>
        <dbReference type="Pfam" id="PF01918"/>
    </source>
</evidence>
<reference evidence="6" key="1">
    <citation type="submission" date="2022-08" db="UniProtKB">
        <authorList>
            <consortium name="EnsemblMetazoa"/>
        </authorList>
    </citation>
    <scope>IDENTIFICATION</scope>
</reference>
<dbReference type="GO" id="GO:0000172">
    <property type="term" value="C:ribonuclease MRP complex"/>
    <property type="evidence" value="ECO:0007669"/>
    <property type="project" value="TreeGrafter"/>
</dbReference>
<dbReference type="GO" id="GO:0003723">
    <property type="term" value="F:RNA binding"/>
    <property type="evidence" value="ECO:0007669"/>
    <property type="project" value="TreeGrafter"/>
</dbReference>
<dbReference type="PANTHER" id="PTHR13516:SF4">
    <property type="entry name" value="FI09323P"/>
    <property type="match status" value="1"/>
</dbReference>
<comment type="subcellular location">
    <subcellularLocation>
        <location evidence="1">Nucleus</location>
    </subcellularLocation>
</comment>